<reference evidence="2" key="1">
    <citation type="submission" date="2016-10" db="EMBL/GenBank/DDBJ databases">
        <authorList>
            <person name="Varghese N."/>
            <person name="Submissions S."/>
        </authorList>
    </citation>
    <scope>NUCLEOTIDE SEQUENCE [LARGE SCALE GENOMIC DNA]</scope>
    <source>
        <strain evidence="2">DSM 24729</strain>
    </source>
</reference>
<dbReference type="AlphaFoldDB" id="A0A1G7G8M0"/>
<sequence length="212" mass="24532">MKLFFSLFLLLFLVQCKESPSEDKARAVVNSTNEMEAPKVVDSLTVLNKNLILDQLKGVWFYNQNPFNGYAVKYYSDGTLKEKIGFINGKREGVAKRWSENGVLRWQVNYEKNKLVGTYKTWWENGALAEKSTYKNGVLEGEQQHWYDNGQLAKLRKLVQGKENGMQQAWLKNGTLYVNYEAKNGRVFGLKRANLCYQLEDEVVVRNDVVKR</sequence>
<evidence type="ECO:0000313" key="2">
    <source>
        <dbReference type="Proteomes" id="UP000182114"/>
    </source>
</evidence>
<gene>
    <name evidence="1" type="ORF">SAMN04487992_104205</name>
</gene>
<dbReference type="SUPFAM" id="SSF82185">
    <property type="entry name" value="Histone H3 K4-specific methyltransferase SET7/9 N-terminal domain"/>
    <property type="match status" value="1"/>
</dbReference>
<dbReference type="eggNOG" id="COG2849">
    <property type="taxonomic scope" value="Bacteria"/>
</dbReference>
<proteinExistence type="predicted"/>
<dbReference type="Gene3D" id="3.90.930.1">
    <property type="match status" value="1"/>
</dbReference>
<keyword evidence="2" id="KW-1185">Reference proteome</keyword>
<evidence type="ECO:0000313" key="1">
    <source>
        <dbReference type="EMBL" id="SDE84462.1"/>
    </source>
</evidence>
<protein>
    <submittedName>
        <fullName evidence="1">MORN repeat variant</fullName>
    </submittedName>
</protein>
<dbReference type="InterPro" id="IPR011652">
    <property type="entry name" value="MORN_2"/>
</dbReference>
<organism evidence="1 2">
    <name type="scientific">Cellulophaga baltica</name>
    <dbReference type="NCBI Taxonomy" id="76594"/>
    <lineage>
        <taxon>Bacteria</taxon>
        <taxon>Pseudomonadati</taxon>
        <taxon>Bacteroidota</taxon>
        <taxon>Flavobacteriia</taxon>
        <taxon>Flavobacteriales</taxon>
        <taxon>Flavobacteriaceae</taxon>
        <taxon>Cellulophaga</taxon>
    </lineage>
</organism>
<dbReference type="RefSeq" id="WP_074538076.1">
    <property type="nucleotide sequence ID" value="NZ_FNBD01000004.1"/>
</dbReference>
<dbReference type="Pfam" id="PF07661">
    <property type="entry name" value="MORN_2"/>
    <property type="match status" value="4"/>
</dbReference>
<accession>A0A1G7G8M0</accession>
<dbReference type="Proteomes" id="UP000182114">
    <property type="component" value="Unassembled WGS sequence"/>
</dbReference>
<name>A0A1G7G8M0_9FLAO</name>
<dbReference type="EMBL" id="FNBD01000004">
    <property type="protein sequence ID" value="SDE84462.1"/>
    <property type="molecule type" value="Genomic_DNA"/>
</dbReference>